<dbReference type="InterPro" id="IPR036513">
    <property type="entry name" value="STAS_dom_sf"/>
</dbReference>
<protein>
    <submittedName>
        <fullName evidence="1">Uncharacterized protein</fullName>
    </submittedName>
</protein>
<sequence length="128" mass="15399">MRYQSEEMETKIFHEYQENCLLFKFKNKFTEEASEKACSFWEREFEKRDVDHKMTLVWDCTEMSGFELNAQKRWVKCMNKHVSQIERVTVISDNIVIRGAARLILQAYSYETKVVKSYKELNLLLHSN</sequence>
<dbReference type="InterPro" id="IPR038396">
    <property type="entry name" value="SpoIIAA-like_sf"/>
</dbReference>
<name>A0A1M6KS51_REIAG</name>
<dbReference type="SUPFAM" id="SSF52091">
    <property type="entry name" value="SpoIIaa-like"/>
    <property type="match status" value="1"/>
</dbReference>
<dbReference type="EMBL" id="FRAA01000001">
    <property type="protein sequence ID" value="SHJ61751.1"/>
    <property type="molecule type" value="Genomic_DNA"/>
</dbReference>
<evidence type="ECO:0000313" key="2">
    <source>
        <dbReference type="Proteomes" id="UP000184474"/>
    </source>
</evidence>
<evidence type="ECO:0000313" key="1">
    <source>
        <dbReference type="EMBL" id="SHJ61751.1"/>
    </source>
</evidence>
<reference evidence="2" key="1">
    <citation type="submission" date="2016-11" db="EMBL/GenBank/DDBJ databases">
        <authorList>
            <person name="Varghese N."/>
            <person name="Submissions S."/>
        </authorList>
    </citation>
    <scope>NUCLEOTIDE SEQUENCE [LARGE SCALE GENOMIC DNA]</scope>
    <source>
        <strain evidence="2">DSM 26134</strain>
    </source>
</reference>
<dbReference type="Proteomes" id="UP000184474">
    <property type="component" value="Unassembled WGS sequence"/>
</dbReference>
<gene>
    <name evidence="1" type="ORF">SAMN04488028_101687</name>
</gene>
<keyword evidence="2" id="KW-1185">Reference proteome</keyword>
<dbReference type="Gene3D" id="3.40.50.10600">
    <property type="entry name" value="SpoIIaa-like domains"/>
    <property type="match status" value="1"/>
</dbReference>
<organism evidence="1 2">
    <name type="scientific">Reichenbachiella agariperforans</name>
    <dbReference type="NCBI Taxonomy" id="156994"/>
    <lineage>
        <taxon>Bacteria</taxon>
        <taxon>Pseudomonadati</taxon>
        <taxon>Bacteroidota</taxon>
        <taxon>Cytophagia</taxon>
        <taxon>Cytophagales</taxon>
        <taxon>Reichenbachiellaceae</taxon>
        <taxon>Reichenbachiella</taxon>
    </lineage>
</organism>
<dbReference type="AlphaFoldDB" id="A0A1M6KS51"/>
<accession>A0A1M6KS51</accession>
<proteinExistence type="predicted"/>